<evidence type="ECO:0000313" key="2">
    <source>
        <dbReference type="Proteomes" id="UP000828118"/>
    </source>
</evidence>
<name>A0AAE7UVN8_9CAUD</name>
<organism evidence="1 2">
    <name type="scientific">Enterococcus phage MDA2</name>
    <dbReference type="NCBI Taxonomy" id="2816459"/>
    <lineage>
        <taxon>Viruses</taxon>
        <taxon>Duplodnaviria</taxon>
        <taxon>Heunggongvirae</taxon>
        <taxon>Uroviricota</taxon>
        <taxon>Caudoviricetes</taxon>
        <taxon>Herelleviridae</taxon>
        <taxon>Brockvirinae</taxon>
        <taxon>Kochikohdavirus</taxon>
        <taxon>Kochikohdavirus mda2</taxon>
    </lineage>
</organism>
<accession>A0AAE7UVN8</accession>
<dbReference type="EMBL" id="MW633168">
    <property type="protein sequence ID" value="QVW28040.1"/>
    <property type="molecule type" value="Genomic_DNA"/>
</dbReference>
<protein>
    <submittedName>
        <fullName evidence="1">Uncharacterized protein</fullName>
    </submittedName>
</protein>
<dbReference type="Proteomes" id="UP000828118">
    <property type="component" value="Segment"/>
</dbReference>
<keyword evidence="2" id="KW-1185">Reference proteome</keyword>
<proteinExistence type="predicted"/>
<sequence length="99" mass="11220">MAYIADKDGNCLYCRNTGKFGDNLPLNYGEGEHGIRSFIGDSQPLTYEEESHYIRLVVGDEPTGNYIDLPSSSGVSQRLHVYYCPMCGRHFNKIKKETH</sequence>
<evidence type="ECO:0000313" key="1">
    <source>
        <dbReference type="EMBL" id="QVW28040.1"/>
    </source>
</evidence>
<reference evidence="1 2" key="1">
    <citation type="submission" date="2021-02" db="EMBL/GenBank/DDBJ databases">
        <title>Isolation and Efficacy of Vancomycin Resistant Enterococci-specific Bacteriophages in Wax Moth Larvae Model Galleria mellonella.</title>
        <authorList>
            <person name="El Haddad L."/>
            <person name="Harb C.P."/>
            <person name="Clark J.R."/>
            <person name="Terwilliger A.L."/>
            <person name="Chaftari C."/>
            <person name="Duna M."/>
            <person name="Youssef S."/>
            <person name="Stibich M."/>
            <person name="Maresso A."/>
            <person name="Chemaly R.F."/>
        </authorList>
    </citation>
    <scope>NUCLEOTIDE SEQUENCE [LARGE SCALE GENOMIC DNA]</scope>
</reference>